<keyword evidence="1" id="KW-0378">Hydrolase</keyword>
<dbReference type="AlphaFoldDB" id="A0A1A2S585"/>
<dbReference type="GO" id="GO:0016787">
    <property type="term" value="F:hydrolase activity"/>
    <property type="evidence" value="ECO:0007669"/>
    <property type="project" value="UniProtKB-KW"/>
</dbReference>
<dbReference type="InterPro" id="IPR023374">
    <property type="entry name" value="AttH-like_dom_sf"/>
</dbReference>
<proteinExistence type="predicted"/>
<dbReference type="Gene3D" id="2.40.370.10">
    <property type="entry name" value="AttH-like domain"/>
    <property type="match status" value="1"/>
</dbReference>
<dbReference type="Proteomes" id="UP000093861">
    <property type="component" value="Unassembled WGS sequence"/>
</dbReference>
<organism evidence="1 2">
    <name type="scientific">Mycobacterium colombiense</name>
    <dbReference type="NCBI Taxonomy" id="339268"/>
    <lineage>
        <taxon>Bacteria</taxon>
        <taxon>Bacillati</taxon>
        <taxon>Actinomycetota</taxon>
        <taxon>Actinomycetes</taxon>
        <taxon>Mycobacteriales</taxon>
        <taxon>Mycobacteriaceae</taxon>
        <taxon>Mycobacterium</taxon>
        <taxon>Mycobacterium avium complex (MAC)</taxon>
    </lineage>
</organism>
<reference evidence="1 2" key="1">
    <citation type="submission" date="2016-06" db="EMBL/GenBank/DDBJ databases">
        <authorList>
            <person name="Kjaerup R.B."/>
            <person name="Dalgaard T.S."/>
            <person name="Juul-Madsen H.R."/>
        </authorList>
    </citation>
    <scope>NUCLEOTIDE SEQUENCE [LARGE SCALE GENOMIC DNA]</scope>
    <source>
        <strain evidence="1 2">E2464</strain>
    </source>
</reference>
<evidence type="ECO:0000313" key="1">
    <source>
        <dbReference type="EMBL" id="OBH59376.1"/>
    </source>
</evidence>
<name>A0A1A2S585_9MYCO</name>
<evidence type="ECO:0000313" key="2">
    <source>
        <dbReference type="Proteomes" id="UP000093861"/>
    </source>
</evidence>
<dbReference type="RefSeq" id="WP_064952378.1">
    <property type="nucleotide sequence ID" value="NZ_LZJS01000103.1"/>
</dbReference>
<accession>A0A1A2S585</accession>
<protein>
    <submittedName>
        <fullName evidence="1">Secreted hydrolase</fullName>
    </submittedName>
</protein>
<sequence>MTSDWRSYPFQLVPGDSQLEFPAAEGEHPDLESDTWFIAGQLDAAETDRSFAFLTIFNKNRPGGTVVADFYTMALFDLDTGDYGTFTDYDMPPANMEPGAQRKMTMASGHLDLTYHSSAGTASWTTSRNGDGELLPYTYRVSLVGQDQSGRPMRLDLAVTPTRAPTPVGASTYNGKIVCFGQSDTYSYFQTGMAMTGTLRWGDVVQQVSGASGHVDRQWFPKYAGGGGSGGDPRARSHEWRTINFDNGVDLSIWRQFDRTDGNALQPFTGITTSHPDPSIAPECAEDFEVTVSSYVRWPEAVRPLVRPLAPARYLPDRHRITCPTLQLDLIGEPLVAAPAHGLPIEYMEGPYRYRGTMWGKPVTGFAFNERSLALYRDWELVDVLSTTVASLAPPEPTLQTMVDQVVPLVAAGRRKDAVELLFRSAPVENDTLAKLLDDLIAVLSADPG</sequence>
<comment type="caution">
    <text evidence="1">The sequence shown here is derived from an EMBL/GenBank/DDBJ whole genome shotgun (WGS) entry which is preliminary data.</text>
</comment>
<gene>
    <name evidence="1" type="ORF">A5685_04215</name>
</gene>
<dbReference type="EMBL" id="LZJS01000103">
    <property type="protein sequence ID" value="OBH59376.1"/>
    <property type="molecule type" value="Genomic_DNA"/>
</dbReference>
<dbReference type="SUPFAM" id="SSF159245">
    <property type="entry name" value="AttH-like"/>
    <property type="match status" value="1"/>
</dbReference>